<dbReference type="Proteomes" id="UP001597040">
    <property type="component" value="Unassembled WGS sequence"/>
</dbReference>
<sequence length="290" mass="32567">MTQKIAVVVIHGAGTPDENFADEIVTRIAKEFAKKLPISNSEQEIVFEPVFWSSIFEVEQEKLWERLNQSGDLDFPLLRRFVIEFLADAVAYQPTALGNQNYDKVHALIAASINKLREKAGPHAPLCVISHSLGTVIASNYFYDLQFRRENMGVETKRCSSNTPIEQCETLTLFYTLGSPMALWSLRYIDFGSPIQVPSSMMKTQYPSVQGEWLNFYDKDDVLAFPLQGLNSAYEAAVTKDVPVNAGGLLTSWNPLSHLKYDSDKDVIKPIVEGLVKTWREVNGGEGVRQ</sequence>
<dbReference type="SUPFAM" id="SSF53474">
    <property type="entry name" value="alpha/beta-Hydrolases"/>
    <property type="match status" value="1"/>
</dbReference>
<evidence type="ECO:0000313" key="1">
    <source>
        <dbReference type="EMBL" id="MFD1037585.1"/>
    </source>
</evidence>
<protein>
    <submittedName>
        <fullName evidence="1">Chemotaxis protein</fullName>
    </submittedName>
</protein>
<dbReference type="InterPro" id="IPR029058">
    <property type="entry name" value="AB_hydrolase_fold"/>
</dbReference>
<reference evidence="2" key="1">
    <citation type="journal article" date="2019" name="Int. J. Syst. Evol. Microbiol.">
        <title>The Global Catalogue of Microorganisms (GCM) 10K type strain sequencing project: providing services to taxonomists for standard genome sequencing and annotation.</title>
        <authorList>
            <consortium name="The Broad Institute Genomics Platform"/>
            <consortium name="The Broad Institute Genome Sequencing Center for Infectious Disease"/>
            <person name="Wu L."/>
            <person name="Ma J."/>
        </authorList>
    </citation>
    <scope>NUCLEOTIDE SEQUENCE [LARGE SCALE GENOMIC DNA]</scope>
    <source>
        <strain evidence="2">CCUG 56754</strain>
    </source>
</reference>
<name>A0ABW3LKX6_9BACI</name>
<dbReference type="RefSeq" id="WP_390359742.1">
    <property type="nucleotide sequence ID" value="NZ_JBHTKJ010000007.1"/>
</dbReference>
<evidence type="ECO:0000313" key="2">
    <source>
        <dbReference type="Proteomes" id="UP001597040"/>
    </source>
</evidence>
<proteinExistence type="predicted"/>
<keyword evidence="2" id="KW-1185">Reference proteome</keyword>
<comment type="caution">
    <text evidence="1">The sequence shown here is derived from an EMBL/GenBank/DDBJ whole genome shotgun (WGS) entry which is preliminary data.</text>
</comment>
<accession>A0ABW3LKX6</accession>
<dbReference type="EMBL" id="JBHTKJ010000007">
    <property type="protein sequence ID" value="MFD1037585.1"/>
    <property type="molecule type" value="Genomic_DNA"/>
</dbReference>
<organism evidence="1 2">
    <name type="scientific">Virgibacillus byunsanensis</name>
    <dbReference type="NCBI Taxonomy" id="570945"/>
    <lineage>
        <taxon>Bacteria</taxon>
        <taxon>Bacillati</taxon>
        <taxon>Bacillota</taxon>
        <taxon>Bacilli</taxon>
        <taxon>Bacillales</taxon>
        <taxon>Bacillaceae</taxon>
        <taxon>Virgibacillus</taxon>
    </lineage>
</organism>
<gene>
    <name evidence="1" type="ORF">ACFQ3N_03985</name>
</gene>